<evidence type="ECO:0000313" key="3">
    <source>
        <dbReference type="Proteomes" id="UP000284057"/>
    </source>
</evidence>
<dbReference type="EMBL" id="QUAL01000189">
    <property type="protein sequence ID" value="RIQ18340.1"/>
    <property type="molecule type" value="Genomic_DNA"/>
</dbReference>
<feature type="region of interest" description="Disordered" evidence="1">
    <location>
        <begin position="45"/>
        <end position="91"/>
    </location>
</feature>
<comment type="caution">
    <text evidence="2">The sequence shown here is derived from an EMBL/GenBank/DDBJ whole genome shotgun (WGS) entry which is preliminary data.</text>
</comment>
<protein>
    <submittedName>
        <fullName evidence="2">DUF2188 domain-containing protein</fullName>
    </submittedName>
</protein>
<name>A0A418KLD0_9ACTN</name>
<proteinExistence type="predicted"/>
<dbReference type="Proteomes" id="UP000284057">
    <property type="component" value="Unassembled WGS sequence"/>
</dbReference>
<reference evidence="2 3" key="1">
    <citation type="submission" date="2018-09" db="EMBL/GenBank/DDBJ databases">
        <title>Isolation, diversity and antifungal activity of actinobacteria from wheat.</title>
        <authorList>
            <person name="Han C."/>
        </authorList>
    </citation>
    <scope>NUCLEOTIDE SEQUENCE [LARGE SCALE GENOMIC DNA]</scope>
    <source>
        <strain evidence="2 3">NEAU-YY265</strain>
    </source>
</reference>
<evidence type="ECO:0000256" key="1">
    <source>
        <dbReference type="SAM" id="MobiDB-lite"/>
    </source>
</evidence>
<sequence length="182" mass="19963">MSSGVRPRVCARPPPCGPIRTLGCMVQTNLAAVFSCSFTFDTHKTSSHTSHGSGQACRRAGQRSTKRQRAGLCGDEDGRGREFHRPVPHVPSRGRVRTHAVLGRWRGWVGMASGDIHTVPRGDRWANVFEDGERLIVIAGTKETAARMGRELARLRGVRHVVHERDDLTADAGARSRDLVHG</sequence>
<accession>A0A418KLD0</accession>
<dbReference type="InterPro" id="IPR018691">
    <property type="entry name" value="DUF2188"/>
</dbReference>
<dbReference type="AlphaFoldDB" id="A0A418KLD0"/>
<feature type="compositionally biased region" description="Basic residues" evidence="1">
    <location>
        <begin position="60"/>
        <end position="69"/>
    </location>
</feature>
<gene>
    <name evidence="2" type="ORF">DY240_21500</name>
</gene>
<dbReference type="Pfam" id="PF09954">
    <property type="entry name" value="DUF2188"/>
    <property type="match status" value="1"/>
</dbReference>
<keyword evidence="3" id="KW-1185">Reference proteome</keyword>
<feature type="compositionally biased region" description="Basic and acidic residues" evidence="1">
    <location>
        <begin position="76"/>
        <end position="85"/>
    </location>
</feature>
<evidence type="ECO:0000313" key="2">
    <source>
        <dbReference type="EMBL" id="RIQ18340.1"/>
    </source>
</evidence>
<organism evidence="2 3">
    <name type="scientific">Jiangella rhizosphaerae</name>
    <dbReference type="NCBI Taxonomy" id="2293569"/>
    <lineage>
        <taxon>Bacteria</taxon>
        <taxon>Bacillati</taxon>
        <taxon>Actinomycetota</taxon>
        <taxon>Actinomycetes</taxon>
        <taxon>Jiangellales</taxon>
        <taxon>Jiangellaceae</taxon>
        <taxon>Jiangella</taxon>
    </lineage>
</organism>